<keyword evidence="1" id="KW-1133">Transmembrane helix</keyword>
<feature type="transmembrane region" description="Helical" evidence="1">
    <location>
        <begin position="64"/>
        <end position="84"/>
    </location>
</feature>
<feature type="transmembrane region" description="Helical" evidence="1">
    <location>
        <begin position="163"/>
        <end position="186"/>
    </location>
</feature>
<keyword evidence="1" id="KW-0472">Membrane</keyword>
<dbReference type="Proteomes" id="UP000580250">
    <property type="component" value="Unassembled WGS sequence"/>
</dbReference>
<evidence type="ECO:0000313" key="3">
    <source>
        <dbReference type="Proteomes" id="UP000580250"/>
    </source>
</evidence>
<feature type="transmembrane region" description="Helical" evidence="1">
    <location>
        <begin position="96"/>
        <end position="116"/>
    </location>
</feature>
<name>A0A6V7UC48_MELEN</name>
<dbReference type="AlphaFoldDB" id="A0A6V7UC48"/>
<sequence>MKEMQVYSKILLQTCFVDIVGICMFVVSQPVFVSDNGIGTTWNYGPIHFLPNPWQFILLRINNFMARFSSMNVCTLFIYRYLVVVRSVDIKFKHQLLLIFGSIIPLLILNICSSISNSPTSENEYLTNYNVTKLLELDNYTINNYVVGLRARTNNLSIFTANYASALTIINYIIIIFCGISIQIHVSRHCKGVEMTRIRNMNRQLSITLGAQAILPILTYASTLFANLNFYLICLVYSHHLL</sequence>
<dbReference type="EMBL" id="CAJEWN010000053">
    <property type="protein sequence ID" value="CAD2153295.1"/>
    <property type="molecule type" value="Genomic_DNA"/>
</dbReference>
<reference evidence="2 3" key="1">
    <citation type="submission" date="2020-08" db="EMBL/GenBank/DDBJ databases">
        <authorList>
            <person name="Koutsovoulos G."/>
            <person name="Danchin GJ E."/>
        </authorList>
    </citation>
    <scope>NUCLEOTIDE SEQUENCE [LARGE SCALE GENOMIC DNA]</scope>
</reference>
<feature type="transmembrane region" description="Helical" evidence="1">
    <location>
        <begin position="207"/>
        <end position="233"/>
    </location>
</feature>
<accession>A0A6V7UC48</accession>
<evidence type="ECO:0000313" key="2">
    <source>
        <dbReference type="EMBL" id="CAD2153295.1"/>
    </source>
</evidence>
<comment type="caution">
    <text evidence="2">The sequence shown here is derived from an EMBL/GenBank/DDBJ whole genome shotgun (WGS) entry which is preliminary data.</text>
</comment>
<organism evidence="2 3">
    <name type="scientific">Meloidogyne enterolobii</name>
    <name type="common">Root-knot nematode worm</name>
    <name type="synonym">Meloidogyne mayaguensis</name>
    <dbReference type="NCBI Taxonomy" id="390850"/>
    <lineage>
        <taxon>Eukaryota</taxon>
        <taxon>Metazoa</taxon>
        <taxon>Ecdysozoa</taxon>
        <taxon>Nematoda</taxon>
        <taxon>Chromadorea</taxon>
        <taxon>Rhabditida</taxon>
        <taxon>Tylenchina</taxon>
        <taxon>Tylenchomorpha</taxon>
        <taxon>Tylenchoidea</taxon>
        <taxon>Meloidogynidae</taxon>
        <taxon>Meloidogyninae</taxon>
        <taxon>Meloidogyne</taxon>
    </lineage>
</organism>
<dbReference type="Pfam" id="PF10317">
    <property type="entry name" value="7TM_GPCR_Srd"/>
    <property type="match status" value="1"/>
</dbReference>
<dbReference type="InterPro" id="IPR019421">
    <property type="entry name" value="7TM_GPCR_serpentine_rcpt_Srd"/>
</dbReference>
<feature type="transmembrane region" description="Helical" evidence="1">
    <location>
        <begin position="12"/>
        <end position="32"/>
    </location>
</feature>
<keyword evidence="1" id="KW-0812">Transmembrane</keyword>
<protein>
    <submittedName>
        <fullName evidence="2">Uncharacterized protein</fullName>
    </submittedName>
</protein>
<gene>
    <name evidence="2" type="ORF">MENT_LOCUS11063</name>
</gene>
<proteinExistence type="predicted"/>
<evidence type="ECO:0000256" key="1">
    <source>
        <dbReference type="SAM" id="Phobius"/>
    </source>
</evidence>